<evidence type="ECO:0000256" key="2">
    <source>
        <dbReference type="ARBA" id="ARBA00022840"/>
    </source>
</evidence>
<keyword evidence="6" id="KW-0808">Transferase</keyword>
<dbReference type="SMART" id="SM00220">
    <property type="entry name" value="S_TKc"/>
    <property type="match status" value="1"/>
</dbReference>
<evidence type="ECO:0000256" key="3">
    <source>
        <dbReference type="PROSITE-ProRule" id="PRU10141"/>
    </source>
</evidence>
<dbReference type="GO" id="GO:0005524">
    <property type="term" value="F:ATP binding"/>
    <property type="evidence" value="ECO:0007669"/>
    <property type="project" value="UniProtKB-UniRule"/>
</dbReference>
<comment type="caution">
    <text evidence="6">The sequence shown here is derived from an EMBL/GenBank/DDBJ whole genome shotgun (WGS) entry which is preliminary data.</text>
</comment>
<dbReference type="SUPFAM" id="SSF56112">
    <property type="entry name" value="Protein kinase-like (PK-like)"/>
    <property type="match status" value="1"/>
</dbReference>
<evidence type="ECO:0000259" key="5">
    <source>
        <dbReference type="PROSITE" id="PS50011"/>
    </source>
</evidence>
<gene>
    <name evidence="6" type="ORF">ACHHYP_00458</name>
</gene>
<dbReference type="GO" id="GO:0004674">
    <property type="term" value="F:protein serine/threonine kinase activity"/>
    <property type="evidence" value="ECO:0007669"/>
    <property type="project" value="UniProtKB-KW"/>
</dbReference>
<dbReference type="FunFam" id="1.10.510.10:FF:000571">
    <property type="entry name" value="Maternal embryonic leucine zipper kinase"/>
    <property type="match status" value="1"/>
</dbReference>
<dbReference type="STRING" id="1202772.A0A1V9ZAW1"/>
<keyword evidence="7" id="KW-1185">Reference proteome</keyword>
<comment type="similarity">
    <text evidence="4">Belongs to the protein kinase superfamily.</text>
</comment>
<protein>
    <submittedName>
        <fullName evidence="6">Calcium/calmodulin-dependent protein kinase</fullName>
    </submittedName>
</protein>
<dbReference type="PROSITE" id="PS50011">
    <property type="entry name" value="PROTEIN_KINASE_DOM"/>
    <property type="match status" value="1"/>
</dbReference>
<keyword evidence="4" id="KW-0723">Serine/threonine-protein kinase</keyword>
<dbReference type="CDD" id="cd05117">
    <property type="entry name" value="STKc_CAMK"/>
    <property type="match status" value="1"/>
</dbReference>
<evidence type="ECO:0000256" key="1">
    <source>
        <dbReference type="ARBA" id="ARBA00022741"/>
    </source>
</evidence>
<evidence type="ECO:0000256" key="4">
    <source>
        <dbReference type="RuleBase" id="RU000304"/>
    </source>
</evidence>
<dbReference type="Gene3D" id="1.10.510.10">
    <property type="entry name" value="Transferase(Phosphotransferase) domain 1"/>
    <property type="match status" value="1"/>
</dbReference>
<feature type="binding site" evidence="3">
    <location>
        <position position="86"/>
    </location>
    <ligand>
        <name>ATP</name>
        <dbReference type="ChEBI" id="CHEBI:30616"/>
    </ligand>
</feature>
<dbReference type="InterPro" id="IPR000719">
    <property type="entry name" value="Prot_kinase_dom"/>
</dbReference>
<accession>A0A1V9ZAW1</accession>
<keyword evidence="2 3" id="KW-0067">ATP-binding</keyword>
<dbReference type="PROSITE" id="PS00107">
    <property type="entry name" value="PROTEIN_KINASE_ATP"/>
    <property type="match status" value="1"/>
</dbReference>
<dbReference type="PANTHER" id="PTHR24347">
    <property type="entry name" value="SERINE/THREONINE-PROTEIN KINASE"/>
    <property type="match status" value="1"/>
</dbReference>
<dbReference type="Proteomes" id="UP000243579">
    <property type="component" value="Unassembled WGS sequence"/>
</dbReference>
<reference evidence="6 7" key="1">
    <citation type="journal article" date="2014" name="Genome Biol. Evol.">
        <title>The secreted proteins of Achlya hypogyna and Thraustotheca clavata identify the ancestral oomycete secretome and reveal gene acquisitions by horizontal gene transfer.</title>
        <authorList>
            <person name="Misner I."/>
            <person name="Blouin N."/>
            <person name="Leonard G."/>
            <person name="Richards T.A."/>
            <person name="Lane C.E."/>
        </authorList>
    </citation>
    <scope>NUCLEOTIDE SEQUENCE [LARGE SCALE GENOMIC DNA]</scope>
    <source>
        <strain evidence="6 7">ATCC 48635</strain>
    </source>
</reference>
<dbReference type="PROSITE" id="PS00108">
    <property type="entry name" value="PROTEIN_KINASE_ST"/>
    <property type="match status" value="1"/>
</dbReference>
<dbReference type="EMBL" id="JNBR01000337">
    <property type="protein sequence ID" value="OQR95061.1"/>
    <property type="molecule type" value="Genomic_DNA"/>
</dbReference>
<dbReference type="InterPro" id="IPR011009">
    <property type="entry name" value="Kinase-like_dom_sf"/>
</dbReference>
<feature type="domain" description="Protein kinase" evidence="5">
    <location>
        <begin position="57"/>
        <end position="316"/>
    </location>
</feature>
<keyword evidence="6" id="KW-0418">Kinase</keyword>
<keyword evidence="1 3" id="KW-0547">Nucleotide-binding</keyword>
<dbReference type="AlphaFoldDB" id="A0A1V9ZAW1"/>
<evidence type="ECO:0000313" key="7">
    <source>
        <dbReference type="Proteomes" id="UP000243579"/>
    </source>
</evidence>
<dbReference type="OrthoDB" id="40902at2759"/>
<name>A0A1V9ZAW1_ACHHY</name>
<dbReference type="InterPro" id="IPR008271">
    <property type="entry name" value="Ser/Thr_kinase_AS"/>
</dbReference>
<dbReference type="InterPro" id="IPR017441">
    <property type="entry name" value="Protein_kinase_ATP_BS"/>
</dbReference>
<evidence type="ECO:0000313" key="6">
    <source>
        <dbReference type="EMBL" id="OQR95061.1"/>
    </source>
</evidence>
<dbReference type="Pfam" id="PF00069">
    <property type="entry name" value="Pkinase"/>
    <property type="match status" value="1"/>
</dbReference>
<proteinExistence type="inferred from homology"/>
<sequence>MVFVAPSKYFNDATADLPLSAAVVLAVLMTMGIYNGASSYPDMALAAFPWPAFEDKYELGSVLGYGSYSIVREATDKTTGVRVAVKLMEKAGMTDDEKDTVPNEVNFMQRINHPLSLQLLDFFEDDAYFYLVSELITGGTLFDRIITKDHYSEEAARTVVRQLIQVIEFCHLRGVVHGDLKPENILMVHEHNDTSIKVADYGCASTVAAAMDPSTARFCGTLAYAAPEIHDAQPYGPPVDIWSIGVIAFILLCGNFPFSDPEPLLLSYKVTTGDYSFDEKEWGHVSDEAKEFISELLAVDPARRPTATALLAHPWLRASKKAADHAGVGASEIVTSLLPTPTQRYRKCSSAVLEELNMLIAAISSRDSSS</sequence>
<organism evidence="6 7">
    <name type="scientific">Achlya hypogyna</name>
    <name type="common">Oomycete</name>
    <name type="synonym">Protoachlya hypogyna</name>
    <dbReference type="NCBI Taxonomy" id="1202772"/>
    <lineage>
        <taxon>Eukaryota</taxon>
        <taxon>Sar</taxon>
        <taxon>Stramenopiles</taxon>
        <taxon>Oomycota</taxon>
        <taxon>Saprolegniomycetes</taxon>
        <taxon>Saprolegniales</taxon>
        <taxon>Achlyaceae</taxon>
        <taxon>Achlya</taxon>
    </lineage>
</organism>